<dbReference type="RefSeq" id="WP_076090970.1">
    <property type="nucleotide sequence ID" value="NZ_MTHD01000001.1"/>
</dbReference>
<organism evidence="2 3">
    <name type="scientific">Azonexus hydrophilus</name>
    <dbReference type="NCBI Taxonomy" id="418702"/>
    <lineage>
        <taxon>Bacteria</taxon>
        <taxon>Pseudomonadati</taxon>
        <taxon>Pseudomonadota</taxon>
        <taxon>Betaproteobacteria</taxon>
        <taxon>Rhodocyclales</taxon>
        <taxon>Azonexaceae</taxon>
        <taxon>Azonexus</taxon>
    </lineage>
</organism>
<accession>A0A1R1IBR5</accession>
<dbReference type="Proteomes" id="UP000187526">
    <property type="component" value="Unassembled WGS sequence"/>
</dbReference>
<proteinExistence type="predicted"/>
<evidence type="ECO:0000313" key="2">
    <source>
        <dbReference type="EMBL" id="OMG56125.1"/>
    </source>
</evidence>
<dbReference type="OrthoDB" id="8527614at2"/>
<sequence>MRMILWSLFALAMLLWTGTALIAVHFVDWTVLTFGNTLPTGQELGAVAEAIPLPAWLAVWVDPAWAQIFQAGFGDFIEIVSQSTPFLASAISWLSPLIWAIWGLGALVLLIVAILGHWFLGTLKKPA</sequence>
<keyword evidence="3" id="KW-1185">Reference proteome</keyword>
<keyword evidence="1" id="KW-0472">Membrane</keyword>
<comment type="caution">
    <text evidence="2">The sequence shown here is derived from an EMBL/GenBank/DDBJ whole genome shotgun (WGS) entry which is preliminary data.</text>
</comment>
<keyword evidence="1" id="KW-1133">Transmembrane helix</keyword>
<reference evidence="2 3" key="1">
    <citation type="submission" date="2016-10" db="EMBL/GenBank/DDBJ databases">
        <title>Alkaliphiles isolated from bioreactors.</title>
        <authorList>
            <person name="Salah Z."/>
            <person name="Rout S.P."/>
            <person name="Humphreys P.N."/>
        </authorList>
    </citation>
    <scope>NUCLEOTIDE SEQUENCE [LARGE SCALE GENOMIC DNA]</scope>
    <source>
        <strain evidence="2 3">ZS02</strain>
    </source>
</reference>
<protein>
    <submittedName>
        <fullName evidence="2">Uncharacterized protein</fullName>
    </submittedName>
</protein>
<dbReference type="EMBL" id="MTHD01000001">
    <property type="protein sequence ID" value="OMG56125.1"/>
    <property type="molecule type" value="Genomic_DNA"/>
</dbReference>
<feature type="transmembrane region" description="Helical" evidence="1">
    <location>
        <begin position="97"/>
        <end position="120"/>
    </location>
</feature>
<evidence type="ECO:0000256" key="1">
    <source>
        <dbReference type="SAM" id="Phobius"/>
    </source>
</evidence>
<evidence type="ECO:0000313" key="3">
    <source>
        <dbReference type="Proteomes" id="UP000187526"/>
    </source>
</evidence>
<dbReference type="AlphaFoldDB" id="A0A1R1IBR5"/>
<keyword evidence="1" id="KW-0812">Transmembrane</keyword>
<gene>
    <name evidence="2" type="ORF">BJN45_00335</name>
</gene>
<name>A0A1R1IBR5_9RHOO</name>